<keyword evidence="3" id="KW-1185">Reference proteome</keyword>
<proteinExistence type="predicted"/>
<feature type="region of interest" description="Disordered" evidence="1">
    <location>
        <begin position="21"/>
        <end position="48"/>
    </location>
</feature>
<dbReference type="AlphaFoldDB" id="H3GJY8"/>
<dbReference type="eggNOG" id="ENOG502SF6M">
    <property type="taxonomic scope" value="Eukaryota"/>
</dbReference>
<evidence type="ECO:0000313" key="3">
    <source>
        <dbReference type="Proteomes" id="UP000005238"/>
    </source>
</evidence>
<organism evidence="2 3">
    <name type="scientific">Phytophthora ramorum</name>
    <name type="common">Sudden oak death agent</name>
    <dbReference type="NCBI Taxonomy" id="164328"/>
    <lineage>
        <taxon>Eukaryota</taxon>
        <taxon>Sar</taxon>
        <taxon>Stramenopiles</taxon>
        <taxon>Oomycota</taxon>
        <taxon>Peronosporomycetes</taxon>
        <taxon>Peronosporales</taxon>
        <taxon>Peronosporaceae</taxon>
        <taxon>Phytophthora</taxon>
    </lineage>
</organism>
<dbReference type="Proteomes" id="UP000005238">
    <property type="component" value="Unassembled WGS sequence"/>
</dbReference>
<reference evidence="3" key="1">
    <citation type="journal article" date="2006" name="Science">
        <title>Phytophthora genome sequences uncover evolutionary origins and mechanisms of pathogenesis.</title>
        <authorList>
            <person name="Tyler B.M."/>
            <person name="Tripathy S."/>
            <person name="Zhang X."/>
            <person name="Dehal P."/>
            <person name="Jiang R.H."/>
            <person name="Aerts A."/>
            <person name="Arredondo F.D."/>
            <person name="Baxter L."/>
            <person name="Bensasson D."/>
            <person name="Beynon J.L."/>
            <person name="Chapman J."/>
            <person name="Damasceno C.M."/>
            <person name="Dorrance A.E."/>
            <person name="Dou D."/>
            <person name="Dickerman A.W."/>
            <person name="Dubchak I.L."/>
            <person name="Garbelotto M."/>
            <person name="Gijzen M."/>
            <person name="Gordon S.G."/>
            <person name="Govers F."/>
            <person name="Grunwald N.J."/>
            <person name="Huang W."/>
            <person name="Ivors K.L."/>
            <person name="Jones R.W."/>
            <person name="Kamoun S."/>
            <person name="Krampis K."/>
            <person name="Lamour K.H."/>
            <person name="Lee M.K."/>
            <person name="McDonald W.H."/>
            <person name="Medina M."/>
            <person name="Meijer H.J."/>
            <person name="Nordberg E.K."/>
            <person name="Maclean D.J."/>
            <person name="Ospina-Giraldo M.D."/>
            <person name="Morris P.F."/>
            <person name="Phuntumart V."/>
            <person name="Putnam N.H."/>
            <person name="Rash S."/>
            <person name="Rose J.K."/>
            <person name="Sakihama Y."/>
            <person name="Salamov A.A."/>
            <person name="Savidor A."/>
            <person name="Scheuring C.F."/>
            <person name="Smith B.M."/>
            <person name="Sobral B.W."/>
            <person name="Terry A."/>
            <person name="Torto-Alalibo T.A."/>
            <person name="Win J."/>
            <person name="Xu Z."/>
            <person name="Zhang H."/>
            <person name="Grigoriev I.V."/>
            <person name="Rokhsar D.S."/>
            <person name="Boore J.L."/>
        </authorList>
    </citation>
    <scope>NUCLEOTIDE SEQUENCE [LARGE SCALE GENOMIC DNA]</scope>
    <source>
        <strain evidence="3">Pr102</strain>
    </source>
</reference>
<feature type="compositionally biased region" description="Basic and acidic residues" evidence="1">
    <location>
        <begin position="177"/>
        <end position="190"/>
    </location>
</feature>
<dbReference type="EMBL" id="DS566015">
    <property type="status" value="NOT_ANNOTATED_CDS"/>
    <property type="molecule type" value="Genomic_DNA"/>
</dbReference>
<name>H3GJY8_PHYRM</name>
<feature type="region of interest" description="Disordered" evidence="1">
    <location>
        <begin position="146"/>
        <end position="225"/>
    </location>
</feature>
<dbReference type="OMA" id="QAHKTEI"/>
<dbReference type="HOGENOM" id="CLU_1279883_0_0_1"/>
<evidence type="ECO:0000256" key="1">
    <source>
        <dbReference type="SAM" id="MobiDB-lite"/>
    </source>
</evidence>
<accession>H3GJY8</accession>
<dbReference type="VEuPathDB" id="FungiDB:KRP23_3277"/>
<evidence type="ECO:0000313" key="2">
    <source>
        <dbReference type="EnsemblProtists" id="Phyra76526"/>
    </source>
</evidence>
<dbReference type="InParanoid" id="H3GJY8"/>
<dbReference type="VEuPathDB" id="FungiDB:KRP22_3491"/>
<sequence>MDVPSWHPANRNSDVLRRLATSGGAVPQRTEFKSVSTSTEEEREHVEKHDNVALGGGRGLLDPSDRLYLLEQTRLEQQAESRERMERDTVWGMLDSRVLAALLTFRSNALKLQARKTSVLDIAVAAVAGGKPSRLSPEKKTMVVVKAKKRRATADKETKAKKPKKTPKKGQTIPGSHARDDRGGKDDCRTSAKALPIETIKKTKDVPSKSPALLLQDYSGSSDEE</sequence>
<protein>
    <submittedName>
        <fullName evidence="2">Uncharacterized protein</fullName>
    </submittedName>
</protein>
<dbReference type="EnsemblProtists" id="Phyra76526">
    <property type="protein sequence ID" value="Phyra76526"/>
    <property type="gene ID" value="Phyra76526"/>
</dbReference>
<reference evidence="2" key="2">
    <citation type="submission" date="2015-06" db="UniProtKB">
        <authorList>
            <consortium name="EnsemblProtists"/>
        </authorList>
    </citation>
    <scope>IDENTIFICATION</scope>
    <source>
        <strain evidence="2">Pr102</strain>
    </source>
</reference>